<sequence length="424" mass="45846">MSGLALFGGTPVHRQAWPQWPQSTLTCERALLTVMRSGRWSVSGLETDASPTWDQRFAEAFAHYNGVRHCVPTANGTSALMAAMQALGIGAGDEVIVPGLTWVACASAVLAINAVPVIVDIDPASLCLAPHAVEAAISPRTRAIMVVHLYNAIADLDALLPLARRHGLHLIEDCAQAHGAQWRGRHVGTLGAVGTFSMQNGKVLTSGEGGACICDDPDLAARIFRLRADGRQRVTDTVPSGYMTLEEGGQGFAQNACLSEPQAAILLSRLEDLDHENAQRARQAQRLRQLLEEIGGFAFQQTAEGTERTTLYHFPVRLEGPEFEGVAIAQVCRALSAELGCWVHPPYPPMDRFAVLAPGHSQRLLTAPRVPQPLLCAQAAHRQHVMLAHWLFLADDQAMAHVAQAFAKVKEHAHELRARQGEGQ</sequence>
<keyword evidence="5" id="KW-1185">Reference proteome</keyword>
<keyword evidence="1 3" id="KW-0663">Pyridoxal phosphate</keyword>
<dbReference type="InterPro" id="IPR000653">
    <property type="entry name" value="DegT/StrS_aminotransferase"/>
</dbReference>
<protein>
    <submittedName>
        <fullName evidence="4">DegT/DnrJ/EryC1/StrS family aminotransferase</fullName>
    </submittedName>
</protein>
<evidence type="ECO:0000313" key="4">
    <source>
        <dbReference type="EMBL" id="QXH33888.1"/>
    </source>
</evidence>
<dbReference type="CDD" id="cd00616">
    <property type="entry name" value="AHBA_syn"/>
    <property type="match status" value="1"/>
</dbReference>
<organism evidence="4 5">
    <name type="scientific">Pseudomonas muyukensis</name>
    <dbReference type="NCBI Taxonomy" id="2842357"/>
    <lineage>
        <taxon>Bacteria</taxon>
        <taxon>Pseudomonadati</taxon>
        <taxon>Pseudomonadota</taxon>
        <taxon>Gammaproteobacteria</taxon>
        <taxon>Pseudomonadales</taxon>
        <taxon>Pseudomonadaceae</taxon>
        <taxon>Pseudomonas</taxon>
    </lineage>
</organism>
<dbReference type="PANTHER" id="PTHR30244">
    <property type="entry name" value="TRANSAMINASE"/>
    <property type="match status" value="1"/>
</dbReference>
<comment type="similarity">
    <text evidence="2 3">Belongs to the DegT/DnrJ/EryC1 family.</text>
</comment>
<keyword evidence="4" id="KW-0808">Transferase</keyword>
<evidence type="ECO:0000256" key="3">
    <source>
        <dbReference type="RuleBase" id="RU004508"/>
    </source>
</evidence>
<name>A0ABX8M4F8_9PSED</name>
<dbReference type="EMBL" id="CP077073">
    <property type="protein sequence ID" value="QXH33888.1"/>
    <property type="molecule type" value="Genomic_DNA"/>
</dbReference>
<gene>
    <name evidence="4" type="ORF">KSS95_17140</name>
</gene>
<evidence type="ECO:0000256" key="2">
    <source>
        <dbReference type="ARBA" id="ARBA00037999"/>
    </source>
</evidence>
<evidence type="ECO:0000313" key="5">
    <source>
        <dbReference type="Proteomes" id="UP001047646"/>
    </source>
</evidence>
<dbReference type="GO" id="GO:0008483">
    <property type="term" value="F:transaminase activity"/>
    <property type="evidence" value="ECO:0007669"/>
    <property type="project" value="UniProtKB-KW"/>
</dbReference>
<dbReference type="Pfam" id="PF01041">
    <property type="entry name" value="DegT_DnrJ_EryC1"/>
    <property type="match status" value="1"/>
</dbReference>
<dbReference type="Proteomes" id="UP001047646">
    <property type="component" value="Chromosome"/>
</dbReference>
<keyword evidence="4" id="KW-0032">Aminotransferase</keyword>
<dbReference type="PANTHER" id="PTHR30244:SF34">
    <property type="entry name" value="DTDP-4-AMINO-4,6-DIDEOXYGALACTOSE TRANSAMINASE"/>
    <property type="match status" value="1"/>
</dbReference>
<proteinExistence type="inferred from homology"/>
<accession>A0ABX8M4F8</accession>
<dbReference type="RefSeq" id="WP_217848254.1">
    <property type="nucleotide sequence ID" value="NZ_CP077073.1"/>
</dbReference>
<evidence type="ECO:0000256" key="1">
    <source>
        <dbReference type="ARBA" id="ARBA00022898"/>
    </source>
</evidence>
<reference evidence="4" key="1">
    <citation type="journal article" date="2021" name="Microorganisms">
        <title>The Ever-Expanding Pseudomonas Genus: Description of 43 New Species and Partition of the Pseudomonas putida Group.</title>
        <authorList>
            <person name="Girard L."/>
            <person name="Lood C."/>
            <person name="Hofte M."/>
            <person name="Vandamme P."/>
            <person name="Rokni-Zadeh H."/>
            <person name="van Noort V."/>
            <person name="Lavigne R."/>
            <person name="De Mot R."/>
        </authorList>
    </citation>
    <scope>NUCLEOTIDE SEQUENCE</scope>
    <source>
        <strain evidence="4">COW39</strain>
    </source>
</reference>